<gene>
    <name evidence="2" type="ORF">DR999_PMT19978</name>
</gene>
<reference evidence="2 3" key="2">
    <citation type="submission" date="2019-04" db="EMBL/GenBank/DDBJ databases">
        <title>The genome sequence of big-headed turtle.</title>
        <authorList>
            <person name="Gong S."/>
        </authorList>
    </citation>
    <scope>NUCLEOTIDE SEQUENCE [LARGE SCALE GENOMIC DNA]</scope>
    <source>
        <strain evidence="2">DO16091913</strain>
        <tissue evidence="2">Muscle</tissue>
    </source>
</reference>
<evidence type="ECO:0000313" key="3">
    <source>
        <dbReference type="Proteomes" id="UP000297703"/>
    </source>
</evidence>
<dbReference type="EMBL" id="QXTE01000425">
    <property type="protein sequence ID" value="TFJ98119.1"/>
    <property type="molecule type" value="Genomic_DNA"/>
</dbReference>
<name>A0A4D9DS00_9SAUR</name>
<feature type="region of interest" description="Disordered" evidence="1">
    <location>
        <begin position="1"/>
        <end position="76"/>
    </location>
</feature>
<sequence length="109" mass="11816">MVYGVESMLKKVEGTAETEETQEGRIFPTTPGIPMAPVNTSIVSYGPGSSHPPETRHEFKPYTPEQSRAMGKALAPPNRDTALDWLAKVNALSGISKEDAAALIRECMQ</sequence>
<comment type="caution">
    <text evidence="2">The sequence shown here is derived from an EMBL/GenBank/DDBJ whole genome shotgun (WGS) entry which is preliminary data.</text>
</comment>
<protein>
    <submittedName>
        <fullName evidence="2">Elongator complex protein 1</fullName>
    </submittedName>
</protein>
<accession>A0A4D9DS00</accession>
<dbReference type="AlphaFoldDB" id="A0A4D9DS00"/>
<dbReference type="Proteomes" id="UP000297703">
    <property type="component" value="Unassembled WGS sequence"/>
</dbReference>
<evidence type="ECO:0000256" key="1">
    <source>
        <dbReference type="SAM" id="MobiDB-lite"/>
    </source>
</evidence>
<organism evidence="2 3">
    <name type="scientific">Platysternon megacephalum</name>
    <name type="common">big-headed turtle</name>
    <dbReference type="NCBI Taxonomy" id="55544"/>
    <lineage>
        <taxon>Eukaryota</taxon>
        <taxon>Metazoa</taxon>
        <taxon>Chordata</taxon>
        <taxon>Craniata</taxon>
        <taxon>Vertebrata</taxon>
        <taxon>Euteleostomi</taxon>
        <taxon>Archelosauria</taxon>
        <taxon>Testudinata</taxon>
        <taxon>Testudines</taxon>
        <taxon>Cryptodira</taxon>
        <taxon>Durocryptodira</taxon>
        <taxon>Testudinoidea</taxon>
        <taxon>Platysternidae</taxon>
        <taxon>Platysternon</taxon>
    </lineage>
</organism>
<dbReference type="OrthoDB" id="9176391at2759"/>
<keyword evidence="3" id="KW-1185">Reference proteome</keyword>
<evidence type="ECO:0000313" key="2">
    <source>
        <dbReference type="EMBL" id="TFJ98119.1"/>
    </source>
</evidence>
<reference evidence="2 3" key="1">
    <citation type="submission" date="2019-04" db="EMBL/GenBank/DDBJ databases">
        <title>Draft genome of the big-headed turtle Platysternon megacephalum.</title>
        <authorList>
            <person name="Gong S."/>
        </authorList>
    </citation>
    <scope>NUCLEOTIDE SEQUENCE [LARGE SCALE GENOMIC DNA]</scope>
    <source>
        <strain evidence="2">DO16091913</strain>
        <tissue evidence="2">Muscle</tissue>
    </source>
</reference>
<proteinExistence type="predicted"/>